<protein>
    <submittedName>
        <fullName evidence="1">Uncharacterized protein</fullName>
    </submittedName>
</protein>
<gene>
    <name evidence="1" type="ordered locus">sce4061</name>
</gene>
<dbReference type="BioCyc" id="SCEL448385:SCE_RS20855-MONOMER"/>
<dbReference type="KEGG" id="scl:sce4061"/>
<keyword evidence="2" id="KW-1185">Reference proteome</keyword>
<organism evidence="1 2">
    <name type="scientific">Sorangium cellulosum (strain So ce56)</name>
    <name type="common">Polyangium cellulosum (strain So ce56)</name>
    <dbReference type="NCBI Taxonomy" id="448385"/>
    <lineage>
        <taxon>Bacteria</taxon>
        <taxon>Pseudomonadati</taxon>
        <taxon>Myxococcota</taxon>
        <taxon>Polyangia</taxon>
        <taxon>Polyangiales</taxon>
        <taxon>Polyangiaceae</taxon>
        <taxon>Sorangium</taxon>
    </lineage>
</organism>
<dbReference type="AlphaFoldDB" id="A9EVG8"/>
<reference evidence="1 2" key="1">
    <citation type="journal article" date="2007" name="Nat. Biotechnol.">
        <title>Complete genome sequence of the myxobacterium Sorangium cellulosum.</title>
        <authorList>
            <person name="Schneiker S."/>
            <person name="Perlova O."/>
            <person name="Kaiser O."/>
            <person name="Gerth K."/>
            <person name="Alici A."/>
            <person name="Altmeyer M.O."/>
            <person name="Bartels D."/>
            <person name="Bekel T."/>
            <person name="Beyer S."/>
            <person name="Bode E."/>
            <person name="Bode H.B."/>
            <person name="Bolten C.J."/>
            <person name="Choudhuri J.V."/>
            <person name="Doss S."/>
            <person name="Elnakady Y.A."/>
            <person name="Frank B."/>
            <person name="Gaigalat L."/>
            <person name="Goesmann A."/>
            <person name="Groeger C."/>
            <person name="Gross F."/>
            <person name="Jelsbak L."/>
            <person name="Jelsbak L."/>
            <person name="Kalinowski J."/>
            <person name="Kegler C."/>
            <person name="Knauber T."/>
            <person name="Konietzny S."/>
            <person name="Kopp M."/>
            <person name="Krause L."/>
            <person name="Krug D."/>
            <person name="Linke B."/>
            <person name="Mahmud T."/>
            <person name="Martinez-Arias R."/>
            <person name="McHardy A.C."/>
            <person name="Merai M."/>
            <person name="Meyer F."/>
            <person name="Mormann S."/>
            <person name="Munoz-Dorado J."/>
            <person name="Perez J."/>
            <person name="Pradella S."/>
            <person name="Rachid S."/>
            <person name="Raddatz G."/>
            <person name="Rosenau F."/>
            <person name="Rueckert C."/>
            <person name="Sasse F."/>
            <person name="Scharfe M."/>
            <person name="Schuster S.C."/>
            <person name="Suen G."/>
            <person name="Treuner-Lange A."/>
            <person name="Velicer G.J."/>
            <person name="Vorholter F.-J."/>
            <person name="Weissman K.J."/>
            <person name="Welch R.D."/>
            <person name="Wenzel S.C."/>
            <person name="Whitworth D.E."/>
            <person name="Wilhelm S."/>
            <person name="Wittmann C."/>
            <person name="Bloecker H."/>
            <person name="Puehler A."/>
            <person name="Mueller R."/>
        </authorList>
    </citation>
    <scope>NUCLEOTIDE SEQUENCE [LARGE SCALE GENOMIC DNA]</scope>
    <source>
        <strain evidence="2">So ce56</strain>
    </source>
</reference>
<accession>A9EVG8</accession>
<dbReference type="HOGENOM" id="CLU_1287435_0_0_7"/>
<proteinExistence type="predicted"/>
<evidence type="ECO:0000313" key="1">
    <source>
        <dbReference type="EMBL" id="CAN94222.1"/>
    </source>
</evidence>
<dbReference type="EMBL" id="AM746676">
    <property type="protein sequence ID" value="CAN94222.1"/>
    <property type="molecule type" value="Genomic_DNA"/>
</dbReference>
<sequence length="212" mass="23885">MSLASLDWKLVRQHYDEREAAHRRLLALHKGGQKKQFFDLAVGISDKNGNYSAVEHSLGPKIIAHNTNPQQRVFELASNFLTVKSGLDVPSLIRAAALSYLQIGVGSELSCMMNPTVCWVANSRTIWAHLLIKHNDNYSKADEELKLYRDSDASSEMAYRIWVDIHKTLDTAMTRLATMGTQEAKAHGIKSGSFKYLWADAVANELYAEHFY</sequence>
<name>A9EVG8_SORC5</name>
<evidence type="ECO:0000313" key="2">
    <source>
        <dbReference type="Proteomes" id="UP000002139"/>
    </source>
</evidence>
<dbReference type="Proteomes" id="UP000002139">
    <property type="component" value="Chromosome"/>
</dbReference>
<dbReference type="OrthoDB" id="8481902at2"/>
<dbReference type="RefSeq" id="WP_012236692.1">
    <property type="nucleotide sequence ID" value="NC_010162.1"/>
</dbReference>